<accession>A0ACB5TVU2</accession>
<dbReference type="EMBL" id="BSXV01002428">
    <property type="protein sequence ID" value="GME95712.1"/>
    <property type="molecule type" value="Genomic_DNA"/>
</dbReference>
<protein>
    <submittedName>
        <fullName evidence="1">Unnamed protein product</fullName>
    </submittedName>
</protein>
<organism evidence="1 2">
    <name type="scientific">Candida boidinii</name>
    <name type="common">Yeast</name>
    <dbReference type="NCBI Taxonomy" id="5477"/>
    <lineage>
        <taxon>Eukaryota</taxon>
        <taxon>Fungi</taxon>
        <taxon>Dikarya</taxon>
        <taxon>Ascomycota</taxon>
        <taxon>Saccharomycotina</taxon>
        <taxon>Pichiomycetes</taxon>
        <taxon>Pichiales</taxon>
        <taxon>Pichiaceae</taxon>
        <taxon>Ogataea</taxon>
        <taxon>Ogataea/Candida clade</taxon>
    </lineage>
</organism>
<keyword evidence="2" id="KW-1185">Reference proteome</keyword>
<evidence type="ECO:0000313" key="1">
    <source>
        <dbReference type="EMBL" id="GME95712.1"/>
    </source>
</evidence>
<comment type="caution">
    <text evidence="1">The sequence shown here is derived from an EMBL/GenBank/DDBJ whole genome shotgun (WGS) entry which is preliminary data.</text>
</comment>
<reference evidence="1" key="1">
    <citation type="submission" date="2023-04" db="EMBL/GenBank/DDBJ databases">
        <title>Candida boidinii NBRC 1967.</title>
        <authorList>
            <person name="Ichikawa N."/>
            <person name="Sato H."/>
            <person name="Tonouchi N."/>
        </authorList>
    </citation>
    <scope>NUCLEOTIDE SEQUENCE</scope>
    <source>
        <strain evidence="1">NBRC 1967</strain>
    </source>
</reference>
<name>A0ACB5TVU2_CANBO</name>
<evidence type="ECO:0000313" key="2">
    <source>
        <dbReference type="Proteomes" id="UP001165101"/>
    </source>
</evidence>
<sequence>MTTALELGLELNNKCLAYHGPLLYEAKILKIHEPNSDVIKLPNDETEPIDEDPKFIDELKEQLCFFVHYRGWKASWDEWINQDRILPLNEQNLLKQKDLKIAIARKAKEERDAKKIKKEKSESPATANGSSTSSNSSNSHSNTHTKIETNGKVKKPTEKKNGKSSDSKNSNGKSKSNNNSANGHGPNGSHANDNDSKKKKLLETVESEDSFLKRPEITLQIPTELKSLLVDDWELITKNKKLVNLPSAINVEKILFDYEEIYFKDLHKGSVDYDNGLEIFQGLKLYFNRSLGSILLYQLERKQLKDLTQEFSSKLPSELYGVEHLLRLIVSLPGLMAQTSMDHQSISTIRSFLEKFLKYLNVNSEKYFIKDYENTSPAYEALSRR</sequence>
<proteinExistence type="predicted"/>
<gene>
    <name evidence="1" type="ORF">Cboi01_000401900</name>
</gene>
<dbReference type="Proteomes" id="UP001165101">
    <property type="component" value="Unassembled WGS sequence"/>
</dbReference>